<dbReference type="RefSeq" id="WP_129577702.1">
    <property type="nucleotide sequence ID" value="NZ_CP012672.1"/>
</dbReference>
<feature type="region of interest" description="Disordered" evidence="1">
    <location>
        <begin position="1"/>
        <end position="30"/>
    </location>
</feature>
<protein>
    <submittedName>
        <fullName evidence="2">Uncharacterized protein</fullName>
    </submittedName>
</protein>
<evidence type="ECO:0000313" key="2">
    <source>
        <dbReference type="EMBL" id="AUX34503.1"/>
    </source>
</evidence>
<accession>A0A4P2QY72</accession>
<proteinExistence type="predicted"/>
<organism evidence="2 3">
    <name type="scientific">Sorangium cellulosum</name>
    <name type="common">Polyangium cellulosum</name>
    <dbReference type="NCBI Taxonomy" id="56"/>
    <lineage>
        <taxon>Bacteria</taxon>
        <taxon>Pseudomonadati</taxon>
        <taxon>Myxococcota</taxon>
        <taxon>Polyangia</taxon>
        <taxon>Polyangiales</taxon>
        <taxon>Polyangiaceae</taxon>
        <taxon>Sorangium</taxon>
    </lineage>
</organism>
<reference evidence="2 3" key="1">
    <citation type="submission" date="2015-09" db="EMBL/GenBank/DDBJ databases">
        <title>Sorangium comparison.</title>
        <authorList>
            <person name="Zaburannyi N."/>
            <person name="Bunk B."/>
            <person name="Overmann J."/>
            <person name="Mueller R."/>
        </authorList>
    </citation>
    <scope>NUCLEOTIDE SEQUENCE [LARGE SCALE GENOMIC DNA]</scope>
    <source>
        <strain evidence="2 3">So ce836</strain>
    </source>
</reference>
<name>A0A4P2QY72_SORCE</name>
<gene>
    <name evidence="2" type="ORF">SOCE836_066770</name>
</gene>
<evidence type="ECO:0000256" key="1">
    <source>
        <dbReference type="SAM" id="MobiDB-lite"/>
    </source>
</evidence>
<dbReference type="Proteomes" id="UP000295497">
    <property type="component" value="Chromosome"/>
</dbReference>
<sequence length="65" mass="7396">MEMMERIEEASCDPCTSCSSDTEEERGRPEHVERALRLGYLTVGWNVAEGVVAANPVERQDGRWR</sequence>
<evidence type="ECO:0000313" key="3">
    <source>
        <dbReference type="Proteomes" id="UP000295497"/>
    </source>
</evidence>
<dbReference type="EMBL" id="CP012672">
    <property type="protein sequence ID" value="AUX34503.1"/>
    <property type="molecule type" value="Genomic_DNA"/>
</dbReference>
<dbReference type="AlphaFoldDB" id="A0A4P2QY72"/>